<name>A0A559JBU6_9BACL</name>
<dbReference type="AlphaFoldDB" id="A0A559JBU6"/>
<dbReference type="Proteomes" id="UP000316330">
    <property type="component" value="Unassembled WGS sequence"/>
</dbReference>
<keyword evidence="1" id="KW-0472">Membrane</keyword>
<organism evidence="2 3">
    <name type="scientific">Cohnella terricola</name>
    <dbReference type="NCBI Taxonomy" id="1289167"/>
    <lineage>
        <taxon>Bacteria</taxon>
        <taxon>Bacillati</taxon>
        <taxon>Bacillota</taxon>
        <taxon>Bacilli</taxon>
        <taxon>Bacillales</taxon>
        <taxon>Paenibacillaceae</taxon>
        <taxon>Cohnella</taxon>
    </lineage>
</organism>
<comment type="caution">
    <text evidence="2">The sequence shown here is derived from an EMBL/GenBank/DDBJ whole genome shotgun (WGS) entry which is preliminary data.</text>
</comment>
<evidence type="ECO:0000313" key="3">
    <source>
        <dbReference type="Proteomes" id="UP000316330"/>
    </source>
</evidence>
<sequence length="457" mass="50458">MSSNEIDALLRSFGSAKPQGVPSSVVERIEDTLHRLPARSELARRSQRIRRLAMAVASMAIIGGAVASYAVFSKEQPLGSSDIARISSNNPIVQPADYIRRPILGSLLDDSSMDKNGPVVTDHGITFMLRDVIYDGAEMEIRYSVRSDKEIDDYMLDANITMDGRDAGKVGYVSAEEPGNLQHRFEKSGPGQYEGAIRTWKLSYSGYRPASFHFKIETTKIGNQAGNWSLDIPVAKTENMTVIFSDLKKTAEEGTIAMKRIVLSPVSTQVSYRFEEGKLDRTSWFGVAVMGDDGTFYGGQSGNSTSSLGYMDIGPVASGTQALLIRPYYEDYRNTMHIENKDLFHTEMLKQPTAEDPLNLPLGEGRELSVTSIEYLADRTVIHSDSVLVGGSYAVQDEQGKMLLPLTFGSDGSIEFKPISKDAKLTFLTRPTYPPRFIPELELRVDIPELQADSPQP</sequence>
<keyword evidence="3" id="KW-1185">Reference proteome</keyword>
<dbReference type="OrthoDB" id="2541898at2"/>
<dbReference type="Gene3D" id="2.60.40.1630">
    <property type="entry name" value="bacillus anthracis domain"/>
    <property type="match status" value="1"/>
</dbReference>
<accession>A0A559JBU6</accession>
<keyword evidence="1" id="KW-0812">Transmembrane</keyword>
<proteinExistence type="predicted"/>
<evidence type="ECO:0000313" key="2">
    <source>
        <dbReference type="EMBL" id="TVX97358.1"/>
    </source>
</evidence>
<feature type="transmembrane region" description="Helical" evidence="1">
    <location>
        <begin position="52"/>
        <end position="72"/>
    </location>
</feature>
<evidence type="ECO:0000256" key="1">
    <source>
        <dbReference type="SAM" id="Phobius"/>
    </source>
</evidence>
<dbReference type="EMBL" id="VNJJ01000012">
    <property type="protein sequence ID" value="TVX97358.1"/>
    <property type="molecule type" value="Genomic_DNA"/>
</dbReference>
<dbReference type="RefSeq" id="WP_144705267.1">
    <property type="nucleotide sequence ID" value="NZ_VNJJ01000012.1"/>
</dbReference>
<keyword evidence="1" id="KW-1133">Transmembrane helix</keyword>
<reference evidence="2 3" key="1">
    <citation type="submission" date="2019-07" db="EMBL/GenBank/DDBJ databases">
        <authorList>
            <person name="Kim J."/>
        </authorList>
    </citation>
    <scope>NUCLEOTIDE SEQUENCE [LARGE SCALE GENOMIC DNA]</scope>
    <source>
        <strain evidence="2 3">G13</strain>
    </source>
</reference>
<gene>
    <name evidence="2" type="ORF">FPZ45_18660</name>
</gene>
<protein>
    <submittedName>
        <fullName evidence="2">DUF4179 domain-containing protein</fullName>
    </submittedName>
</protein>